<evidence type="ECO:0000313" key="2">
    <source>
        <dbReference type="Proteomes" id="UP001196413"/>
    </source>
</evidence>
<evidence type="ECO:0000313" key="1">
    <source>
        <dbReference type="EMBL" id="KAJ1369318.1"/>
    </source>
</evidence>
<keyword evidence="2" id="KW-1185">Reference proteome</keyword>
<sequence length="82" mass="9400">MLRMEYSGKLVHTLLKTQSDPLCSRIPDSVHVRSVLPHKFVLRDCDNLGVMIPVWPLVEYVGYPLMSPCESERHFSLLVYGV</sequence>
<comment type="caution">
    <text evidence="1">The sequence shown here is derived from an EMBL/GenBank/DDBJ whole genome shotgun (WGS) entry which is preliminary data.</text>
</comment>
<protein>
    <submittedName>
        <fullName evidence="1">Uncharacterized protein</fullName>
    </submittedName>
</protein>
<reference evidence="1" key="1">
    <citation type="submission" date="2021-06" db="EMBL/GenBank/DDBJ databases">
        <title>Parelaphostrongylus tenuis whole genome reference sequence.</title>
        <authorList>
            <person name="Garwood T.J."/>
            <person name="Larsen P.A."/>
            <person name="Fountain-Jones N.M."/>
            <person name="Garbe J.R."/>
            <person name="Macchietto M.G."/>
            <person name="Kania S.A."/>
            <person name="Gerhold R.W."/>
            <person name="Richards J.E."/>
            <person name="Wolf T.M."/>
        </authorList>
    </citation>
    <scope>NUCLEOTIDE SEQUENCE</scope>
    <source>
        <strain evidence="1">MNPRO001-30</strain>
        <tissue evidence="1">Meninges</tissue>
    </source>
</reference>
<organism evidence="1 2">
    <name type="scientific">Parelaphostrongylus tenuis</name>
    <name type="common">Meningeal worm</name>
    <dbReference type="NCBI Taxonomy" id="148309"/>
    <lineage>
        <taxon>Eukaryota</taxon>
        <taxon>Metazoa</taxon>
        <taxon>Ecdysozoa</taxon>
        <taxon>Nematoda</taxon>
        <taxon>Chromadorea</taxon>
        <taxon>Rhabditida</taxon>
        <taxon>Rhabditina</taxon>
        <taxon>Rhabditomorpha</taxon>
        <taxon>Strongyloidea</taxon>
        <taxon>Metastrongylidae</taxon>
        <taxon>Parelaphostrongylus</taxon>
    </lineage>
</organism>
<dbReference type="EMBL" id="JAHQIW010006494">
    <property type="protein sequence ID" value="KAJ1369318.1"/>
    <property type="molecule type" value="Genomic_DNA"/>
</dbReference>
<name>A0AAD5R4N3_PARTN</name>
<proteinExistence type="predicted"/>
<dbReference type="AlphaFoldDB" id="A0AAD5R4N3"/>
<gene>
    <name evidence="1" type="ORF">KIN20_030744</name>
</gene>
<dbReference type="Proteomes" id="UP001196413">
    <property type="component" value="Unassembled WGS sequence"/>
</dbReference>
<accession>A0AAD5R4N3</accession>